<dbReference type="PANTHER" id="PTHR40101">
    <property type="entry name" value="CONSERVED PROTEIN"/>
    <property type="match status" value="1"/>
</dbReference>
<dbReference type="Pfam" id="PF09918">
    <property type="entry name" value="DUF2148"/>
    <property type="match status" value="1"/>
</dbReference>
<sequence length="171" mass="18803">MDVIELSAELMALSARTAPKTLGQDFIETKIITGEDLKKLNNDMCKYGEESKKKNFDRDGRNVEKSGAVLLISLNNPKRSGLNCGACGYNKCENLRDFREGSEFAGPVCAWRLIDLGIAIGSAVKTASILNVDNRVMYRIGISARRLKLIEGEIVVGIPLSATGKNIYFDR</sequence>
<reference evidence="2" key="1">
    <citation type="submission" date="2020-08" db="EMBL/GenBank/DDBJ databases">
        <title>Genomic insights into the carbon and energy metabolism of the first obligate autotrophic acetogenic bacterium Aceticella autotrophica gen. nov., sp. nov.</title>
        <authorList>
            <person name="Toshchakov S.V."/>
            <person name="Elcheninov A.G."/>
            <person name="Kublanov I.V."/>
            <person name="Frolov E.N."/>
            <person name="Lebedinsky A.V."/>
        </authorList>
    </citation>
    <scope>NUCLEOTIDE SEQUENCE</scope>
    <source>
        <strain evidence="2">3443-3Ac</strain>
    </source>
</reference>
<dbReference type="AlphaFoldDB" id="A0A975AWE0"/>
<dbReference type="EMBL" id="CP060096">
    <property type="protein sequence ID" value="QSZ27648.1"/>
    <property type="molecule type" value="Genomic_DNA"/>
</dbReference>
<dbReference type="InterPro" id="IPR019224">
    <property type="entry name" value="DUF2148"/>
</dbReference>
<gene>
    <name evidence="2" type="ORF">ACETAC_01725</name>
</gene>
<organism evidence="2 3">
    <name type="scientific">Aceticella autotrophica</name>
    <dbReference type="NCBI Taxonomy" id="2755338"/>
    <lineage>
        <taxon>Bacteria</taxon>
        <taxon>Bacillati</taxon>
        <taxon>Bacillota</taxon>
        <taxon>Clostridia</taxon>
        <taxon>Thermoanaerobacterales</taxon>
        <taxon>Thermoanaerobacteraceae</taxon>
        <taxon>Aceticella</taxon>
    </lineage>
</organism>
<dbReference type="Proteomes" id="UP000671913">
    <property type="component" value="Chromosome"/>
</dbReference>
<evidence type="ECO:0000313" key="3">
    <source>
        <dbReference type="Proteomes" id="UP000671913"/>
    </source>
</evidence>
<accession>A0A975AWE0</accession>
<name>A0A975AWE0_9THEO</name>
<dbReference type="KEGG" id="aaut:ACETAC_01725"/>
<evidence type="ECO:0000313" key="2">
    <source>
        <dbReference type="EMBL" id="QSZ27648.1"/>
    </source>
</evidence>
<dbReference type="PANTHER" id="PTHR40101:SF1">
    <property type="entry name" value="4FE-4S DOMAIN-CONTAINING PROTEIN"/>
    <property type="match status" value="1"/>
</dbReference>
<evidence type="ECO:0000259" key="1">
    <source>
        <dbReference type="Pfam" id="PF09918"/>
    </source>
</evidence>
<proteinExistence type="predicted"/>
<dbReference type="RefSeq" id="WP_284680357.1">
    <property type="nucleotide sequence ID" value="NZ_CP060096.1"/>
</dbReference>
<protein>
    <recommendedName>
        <fullName evidence="1">DUF2148 domain-containing protein</fullName>
    </recommendedName>
</protein>
<keyword evidence="3" id="KW-1185">Reference proteome</keyword>
<feature type="domain" description="DUF2148" evidence="1">
    <location>
        <begin position="105"/>
        <end position="171"/>
    </location>
</feature>